<dbReference type="SUPFAM" id="SSF51713">
    <property type="entry name" value="tRNA-guanine transglycosylase"/>
    <property type="match status" value="1"/>
</dbReference>
<comment type="caution">
    <text evidence="1">The sequence shown here is derived from an EMBL/GenBank/DDBJ whole genome shotgun (WGS) entry which is preliminary data.</text>
</comment>
<sequence>MKHQVIPFFVVDRPASLLILKGIFLKYSNIKVGLMSHAFVSKNFQNIFKEFPYNIPLLYEDETLNKNEDILAEHLIKMCDSGVFSKNGCYIDYEELFNIYEKMSVDYGIMIDALKDSRATIESAERALRAYNKRKYRFKLVAVAQGREIDEYLECYAKLQSNFEYIAVGGLLKKIENSARYVRIRDEVLLYKVLYSIKKEFSPNWIFALGCYHPSRHKKFEELGVWGSDYKGWIFNYDRKERILSDIHNFLLSFELSTNKIDRRFKDICREIAKIEKRMLKIRINHRKNKNILPKKEENLLIKDLINLHEKLLEKRLAIAEQNHLPEEYKEKLNELINIIHKNEQELRFKQVRSYIEEYVYAQLL</sequence>
<dbReference type="AlphaFoldDB" id="A0A7C2ZFD2"/>
<dbReference type="EMBL" id="DSFP01000065">
    <property type="protein sequence ID" value="HEW46450.1"/>
    <property type="molecule type" value="Genomic_DNA"/>
</dbReference>
<organism evidence="1">
    <name type="scientific">Hydrogenobacter sp</name>
    <dbReference type="NCBI Taxonomy" id="2152829"/>
    <lineage>
        <taxon>Bacteria</taxon>
        <taxon>Pseudomonadati</taxon>
        <taxon>Aquificota</taxon>
        <taxon>Aquificia</taxon>
        <taxon>Aquificales</taxon>
        <taxon>Aquificaceae</taxon>
        <taxon>Hydrogenobacter</taxon>
    </lineage>
</organism>
<dbReference type="InterPro" id="IPR036511">
    <property type="entry name" value="TGT-like_sf"/>
</dbReference>
<dbReference type="GO" id="GO:0006400">
    <property type="term" value="P:tRNA modification"/>
    <property type="evidence" value="ECO:0007669"/>
    <property type="project" value="InterPro"/>
</dbReference>
<dbReference type="Gene3D" id="3.20.20.105">
    <property type="entry name" value="Queuine tRNA-ribosyltransferase-like"/>
    <property type="match status" value="1"/>
</dbReference>
<gene>
    <name evidence="1" type="ORF">ENO47_07300</name>
</gene>
<protein>
    <submittedName>
        <fullName evidence="1">Uncharacterized protein</fullName>
    </submittedName>
</protein>
<evidence type="ECO:0000313" key="1">
    <source>
        <dbReference type="EMBL" id="HEW46450.1"/>
    </source>
</evidence>
<name>A0A7C2ZFD2_9AQUI</name>
<reference evidence="1" key="1">
    <citation type="journal article" date="2020" name="mSystems">
        <title>Genome- and Community-Level Interaction Insights into Carbon Utilization and Element Cycling Functions of Hydrothermarchaeota in Hydrothermal Sediment.</title>
        <authorList>
            <person name="Zhou Z."/>
            <person name="Liu Y."/>
            <person name="Xu W."/>
            <person name="Pan J."/>
            <person name="Luo Z.H."/>
            <person name="Li M."/>
        </authorList>
    </citation>
    <scope>NUCLEOTIDE SEQUENCE [LARGE SCALE GENOMIC DNA]</scope>
    <source>
        <strain evidence="1">SpSt-132</strain>
    </source>
</reference>
<accession>A0A7C2ZFD2</accession>
<proteinExistence type="predicted"/>